<dbReference type="InterPro" id="IPR036748">
    <property type="entry name" value="MTH938-like_sf"/>
</dbReference>
<dbReference type="InterPro" id="IPR007523">
    <property type="entry name" value="NDUFAF3/AAMDC"/>
</dbReference>
<dbReference type="Pfam" id="PF04430">
    <property type="entry name" value="DUF498"/>
    <property type="match status" value="1"/>
</dbReference>
<dbReference type="PANTHER" id="PTHR21192">
    <property type="entry name" value="NUCLEAR PROTEIN E3-3"/>
    <property type="match status" value="1"/>
</dbReference>
<proteinExistence type="predicted"/>
<protein>
    <recommendedName>
        <fullName evidence="3">Xcc1710-like domain-containing protein</fullName>
    </recommendedName>
</protein>
<organism evidence="1 2">
    <name type="scientific">Ideonella paludis</name>
    <dbReference type="NCBI Taxonomy" id="1233411"/>
    <lineage>
        <taxon>Bacteria</taxon>
        <taxon>Pseudomonadati</taxon>
        <taxon>Pseudomonadota</taxon>
        <taxon>Betaproteobacteria</taxon>
        <taxon>Burkholderiales</taxon>
        <taxon>Sphaerotilaceae</taxon>
        <taxon>Ideonella</taxon>
    </lineage>
</organism>
<keyword evidence="2" id="KW-1185">Reference proteome</keyword>
<dbReference type="RefSeq" id="WP_210807171.1">
    <property type="nucleotide sequence ID" value="NZ_JAGQDG010000002.1"/>
</dbReference>
<evidence type="ECO:0008006" key="3">
    <source>
        <dbReference type="Google" id="ProtNLM"/>
    </source>
</evidence>
<reference evidence="1 2" key="1">
    <citation type="submission" date="2021-04" db="EMBL/GenBank/DDBJ databases">
        <title>The genome sequence of type strain Ideonella paludis KCTC 32238.</title>
        <authorList>
            <person name="Liu Y."/>
        </authorList>
    </citation>
    <scope>NUCLEOTIDE SEQUENCE [LARGE SCALE GENOMIC DNA]</scope>
    <source>
        <strain evidence="1 2">KCTC 32238</strain>
    </source>
</reference>
<evidence type="ECO:0000313" key="2">
    <source>
        <dbReference type="Proteomes" id="UP000672097"/>
    </source>
</evidence>
<dbReference type="Gene3D" id="3.40.1230.10">
    <property type="entry name" value="MTH938-like"/>
    <property type="match status" value="1"/>
</dbReference>
<evidence type="ECO:0000313" key="1">
    <source>
        <dbReference type="EMBL" id="MBQ0934838.1"/>
    </source>
</evidence>
<gene>
    <name evidence="1" type="ORF">KAK11_05810</name>
</gene>
<sequence length="124" mass="13833">MKFQPDHLDGVNAIGRLEAGRIFVHQTPFTHSLLVPWVGEAQAWPFNTAQDLREGAFDAVLAWKPEVVIFGSGERLQFISPSLYRALIEARIGFETMDTAAACRTYNVLVNEGRRVVGAFILET</sequence>
<name>A0ABS5DUL7_9BURK</name>
<accession>A0ABS5DUL7</accession>
<comment type="caution">
    <text evidence="1">The sequence shown here is derived from an EMBL/GenBank/DDBJ whole genome shotgun (WGS) entry which is preliminary data.</text>
</comment>
<dbReference type="Proteomes" id="UP000672097">
    <property type="component" value="Unassembled WGS sequence"/>
</dbReference>
<dbReference type="SUPFAM" id="SSF64076">
    <property type="entry name" value="MTH938-like"/>
    <property type="match status" value="1"/>
</dbReference>
<dbReference type="PANTHER" id="PTHR21192:SF2">
    <property type="entry name" value="NADH DEHYDROGENASE [UBIQUINONE] 1 ALPHA SUBCOMPLEX ASSEMBLY FACTOR 3"/>
    <property type="match status" value="1"/>
</dbReference>
<dbReference type="EMBL" id="JAGQDG010000002">
    <property type="protein sequence ID" value="MBQ0934838.1"/>
    <property type="molecule type" value="Genomic_DNA"/>
</dbReference>